<reference evidence="1 2" key="1">
    <citation type="submission" date="2020-08" db="EMBL/GenBank/DDBJ databases">
        <title>Genomic Encyclopedia of Type Strains, Phase IV (KMG-IV): sequencing the most valuable type-strain genomes for metagenomic binning, comparative biology and taxonomic classification.</title>
        <authorList>
            <person name="Goeker M."/>
        </authorList>
    </citation>
    <scope>NUCLEOTIDE SEQUENCE [LARGE SCALE GENOMIC DNA]</scope>
    <source>
        <strain evidence="1 2">DSM 101806</strain>
    </source>
</reference>
<dbReference type="Proteomes" id="UP000557392">
    <property type="component" value="Unassembled WGS sequence"/>
</dbReference>
<evidence type="ECO:0000313" key="1">
    <source>
        <dbReference type="EMBL" id="MBB4100484.1"/>
    </source>
</evidence>
<sequence length="333" mass="36336">MKLASGHRILNTVSHPVRNVAPTVSAQSATSWRDVLVVATCSAGKRVRGAATAERLAISSQLRVAEEWTALLQRERHLVPAKDLYCGRAFGLVRSAAEQKGASLAILSAGLGFVRGEIAVPGYDLTVRPGKPGSVTDRIAGDFCARAWWRAVQQGPFASEFPSAARQHGLVLLALSKAYLDLVVDDLLAIEREWPGRLRLFGLSLDRHLPVELTASFMPYDARLETAGRAGTRTDFAARALDDFMHYADFGASTREHVDMVERRLAGAPAPRVRSPQRRADDASIQAALRTVIGSRVRSSAQALTWLRSVQGVSCEQRRFANLYRQVILEGVA</sequence>
<gene>
    <name evidence="1" type="ORF">GGR46_004056</name>
</gene>
<dbReference type="AlphaFoldDB" id="A0A7W6JVS9"/>
<accession>A0A7W6JVS9</accession>
<comment type="caution">
    <text evidence="1">The sequence shown here is derived from an EMBL/GenBank/DDBJ whole genome shotgun (WGS) entry which is preliminary data.</text>
</comment>
<dbReference type="RefSeq" id="WP_221262865.1">
    <property type="nucleotide sequence ID" value="NZ_JACIEH010000003.1"/>
</dbReference>
<keyword evidence="2" id="KW-1185">Reference proteome</keyword>
<dbReference type="EMBL" id="JACIEH010000003">
    <property type="protein sequence ID" value="MBB4100484.1"/>
    <property type="molecule type" value="Genomic_DNA"/>
</dbReference>
<protein>
    <submittedName>
        <fullName evidence="1">Uncharacterized protein</fullName>
    </submittedName>
</protein>
<organism evidence="1 2">
    <name type="scientific">Sphingomonas kyeonggiensis</name>
    <dbReference type="NCBI Taxonomy" id="1268553"/>
    <lineage>
        <taxon>Bacteria</taxon>
        <taxon>Pseudomonadati</taxon>
        <taxon>Pseudomonadota</taxon>
        <taxon>Alphaproteobacteria</taxon>
        <taxon>Sphingomonadales</taxon>
        <taxon>Sphingomonadaceae</taxon>
        <taxon>Sphingomonas</taxon>
    </lineage>
</organism>
<evidence type="ECO:0000313" key="2">
    <source>
        <dbReference type="Proteomes" id="UP000557392"/>
    </source>
</evidence>
<name>A0A7W6JVS9_9SPHN</name>
<proteinExistence type="predicted"/>